<dbReference type="Pfam" id="PF06726">
    <property type="entry name" value="BC10"/>
    <property type="match status" value="1"/>
</dbReference>
<protein>
    <submittedName>
        <fullName evidence="5">Uncharacterized protein</fullName>
    </submittedName>
</protein>
<dbReference type="PANTHER" id="PTHR13259">
    <property type="entry name" value="BLADDER CANCER 10 KD PROTEIN HOMOLOG"/>
    <property type="match status" value="1"/>
</dbReference>
<evidence type="ECO:0000313" key="5">
    <source>
        <dbReference type="EMBL" id="KAF2280426.1"/>
    </source>
</evidence>
<proteinExistence type="predicted"/>
<comment type="subcellular location">
    <subcellularLocation>
        <location evidence="1">Membrane</location>
    </subcellularLocation>
</comment>
<organism evidence="5 6">
    <name type="scientific">Westerdykella ornata</name>
    <dbReference type="NCBI Taxonomy" id="318751"/>
    <lineage>
        <taxon>Eukaryota</taxon>
        <taxon>Fungi</taxon>
        <taxon>Dikarya</taxon>
        <taxon>Ascomycota</taxon>
        <taxon>Pezizomycotina</taxon>
        <taxon>Dothideomycetes</taxon>
        <taxon>Pleosporomycetidae</taxon>
        <taxon>Pleosporales</taxon>
        <taxon>Sporormiaceae</taxon>
        <taxon>Westerdykella</taxon>
    </lineage>
</organism>
<dbReference type="AlphaFoldDB" id="A0A6A6JXG8"/>
<dbReference type="SMART" id="SM01396">
    <property type="entry name" value="BC10"/>
    <property type="match status" value="1"/>
</dbReference>
<name>A0A6A6JXG8_WESOR</name>
<keyword evidence="6" id="KW-1185">Reference proteome</keyword>
<evidence type="ECO:0000256" key="4">
    <source>
        <dbReference type="ARBA" id="ARBA00023136"/>
    </source>
</evidence>
<dbReference type="PANTHER" id="PTHR13259:SF1">
    <property type="entry name" value="BLADDER CANCER-ASSOCIATED PROTEIN"/>
    <property type="match status" value="1"/>
</dbReference>
<accession>A0A6A6JXG8</accession>
<keyword evidence="4" id="KW-0472">Membrane</keyword>
<dbReference type="EMBL" id="ML986485">
    <property type="protein sequence ID" value="KAF2280426.1"/>
    <property type="molecule type" value="Genomic_DNA"/>
</dbReference>
<dbReference type="RefSeq" id="XP_033657964.1">
    <property type="nucleotide sequence ID" value="XM_033797611.1"/>
</dbReference>
<evidence type="ECO:0000313" key="6">
    <source>
        <dbReference type="Proteomes" id="UP000800097"/>
    </source>
</evidence>
<evidence type="ECO:0000256" key="2">
    <source>
        <dbReference type="ARBA" id="ARBA00022692"/>
    </source>
</evidence>
<dbReference type="Proteomes" id="UP000800097">
    <property type="component" value="Unassembled WGS sequence"/>
</dbReference>
<dbReference type="GO" id="GO:0016020">
    <property type="term" value="C:membrane"/>
    <property type="evidence" value="ECO:0007669"/>
    <property type="project" value="UniProtKB-SubCell"/>
</dbReference>
<dbReference type="InterPro" id="IPR009598">
    <property type="entry name" value="BCALP"/>
</dbReference>
<keyword evidence="3" id="KW-1133">Transmembrane helix</keyword>
<keyword evidence="2" id="KW-0812">Transmembrane</keyword>
<evidence type="ECO:0000256" key="3">
    <source>
        <dbReference type="ARBA" id="ARBA00022989"/>
    </source>
</evidence>
<dbReference type="OrthoDB" id="5563033at2759"/>
<dbReference type="GeneID" id="54550786"/>
<sequence>MFCLRSWIPILFFLLRTKASPTYLVAFLVASFFLNRPCPYCSILLFILVAAIFDFHSAWFEGPDSALSDSAGKNINNTGTVEASGRGGINELGLEAASVYAQAASQTAQALLNAAVEGVKEKVGRGSTQVDGSAGVIEWVKGVWARKEMRIPCLDVLVRL</sequence>
<reference evidence="5" key="1">
    <citation type="journal article" date="2020" name="Stud. Mycol.">
        <title>101 Dothideomycetes genomes: a test case for predicting lifestyles and emergence of pathogens.</title>
        <authorList>
            <person name="Haridas S."/>
            <person name="Albert R."/>
            <person name="Binder M."/>
            <person name="Bloem J."/>
            <person name="Labutti K."/>
            <person name="Salamov A."/>
            <person name="Andreopoulos B."/>
            <person name="Baker S."/>
            <person name="Barry K."/>
            <person name="Bills G."/>
            <person name="Bluhm B."/>
            <person name="Cannon C."/>
            <person name="Castanera R."/>
            <person name="Culley D."/>
            <person name="Daum C."/>
            <person name="Ezra D."/>
            <person name="Gonzalez J."/>
            <person name="Henrissat B."/>
            <person name="Kuo A."/>
            <person name="Liang C."/>
            <person name="Lipzen A."/>
            <person name="Lutzoni F."/>
            <person name="Magnuson J."/>
            <person name="Mondo S."/>
            <person name="Nolan M."/>
            <person name="Ohm R."/>
            <person name="Pangilinan J."/>
            <person name="Park H.-J."/>
            <person name="Ramirez L."/>
            <person name="Alfaro M."/>
            <person name="Sun H."/>
            <person name="Tritt A."/>
            <person name="Yoshinaga Y."/>
            <person name="Zwiers L.-H."/>
            <person name="Turgeon B."/>
            <person name="Goodwin S."/>
            <person name="Spatafora J."/>
            <person name="Crous P."/>
            <person name="Grigoriev I."/>
        </authorList>
    </citation>
    <scope>NUCLEOTIDE SEQUENCE</scope>
    <source>
        <strain evidence="5">CBS 379.55</strain>
    </source>
</reference>
<evidence type="ECO:0000256" key="1">
    <source>
        <dbReference type="ARBA" id="ARBA00004370"/>
    </source>
</evidence>
<gene>
    <name evidence="5" type="ORF">EI97DRAFT_430150</name>
</gene>